<proteinExistence type="predicted"/>
<dbReference type="RefSeq" id="WP_025263643.1">
    <property type="nucleotide sequence ID" value="NZ_FMUI01000002.1"/>
</dbReference>
<dbReference type="SUPFAM" id="SSF55729">
    <property type="entry name" value="Acyl-CoA N-acyltransferases (Nat)"/>
    <property type="match status" value="1"/>
</dbReference>
<dbReference type="AlphaFoldDB" id="A0A1G4XBQ6"/>
<dbReference type="Pfam" id="PF00583">
    <property type="entry name" value="Acetyltransf_1"/>
    <property type="match status" value="1"/>
</dbReference>
<evidence type="ECO:0000313" key="2">
    <source>
        <dbReference type="EMBL" id="SCX38669.1"/>
    </source>
</evidence>
<dbReference type="InterPro" id="IPR000182">
    <property type="entry name" value="GNAT_dom"/>
</dbReference>
<dbReference type="GO" id="GO:0016747">
    <property type="term" value="F:acyltransferase activity, transferring groups other than amino-acyl groups"/>
    <property type="evidence" value="ECO:0007669"/>
    <property type="project" value="InterPro"/>
</dbReference>
<accession>A0A1G4XBQ6</accession>
<keyword evidence="2" id="KW-0808">Transferase</keyword>
<dbReference type="PANTHER" id="PTHR43259:SF1">
    <property type="entry name" value="N-ACETYLTRANSFERASE DOMAIN-CONTAINING PROTEIN"/>
    <property type="match status" value="1"/>
</dbReference>
<dbReference type="CDD" id="cd04301">
    <property type="entry name" value="NAT_SF"/>
    <property type="match status" value="1"/>
</dbReference>
<dbReference type="Proteomes" id="UP000183569">
    <property type="component" value="Unassembled WGS sequence"/>
</dbReference>
<sequence>MIRLRPMSAAEFADFVAYFIPDYASEIAANYRLSLAEATEQARREIETSLPAAQKTPGHSLTTITLVDNGVTQIVGSLWYRADFIDKSAFIYDFFLRPAFRGKGLGSQAMQSLESSLSAAGIRQIKLRVAAENECARKVYEANGYQITGYNMNKLL</sequence>
<evidence type="ECO:0000313" key="3">
    <source>
        <dbReference type="Proteomes" id="UP000183569"/>
    </source>
</evidence>
<dbReference type="InterPro" id="IPR052829">
    <property type="entry name" value="N-acetyltransferase_domain"/>
</dbReference>
<protein>
    <submittedName>
        <fullName evidence="2">Protein N-acetyltransferase, RimJ/RimL family</fullName>
    </submittedName>
</protein>
<dbReference type="PROSITE" id="PS51186">
    <property type="entry name" value="GNAT"/>
    <property type="match status" value="1"/>
</dbReference>
<dbReference type="PANTHER" id="PTHR43259">
    <property type="entry name" value="SPT10P"/>
    <property type="match status" value="1"/>
</dbReference>
<dbReference type="EMBL" id="FMUI01000002">
    <property type="protein sequence ID" value="SCX38669.1"/>
    <property type="molecule type" value="Genomic_DNA"/>
</dbReference>
<reference evidence="2 3" key="1">
    <citation type="submission" date="2016-10" db="EMBL/GenBank/DDBJ databases">
        <authorList>
            <person name="Varghese N."/>
            <person name="Submissions S."/>
        </authorList>
    </citation>
    <scope>NUCLEOTIDE SEQUENCE [LARGE SCALE GENOMIC DNA]</scope>
    <source>
        <strain evidence="2 3">CGMCC 1.12102</strain>
    </source>
</reference>
<dbReference type="GeneID" id="23843112"/>
<feature type="domain" description="N-acetyltransferase" evidence="1">
    <location>
        <begin position="2"/>
        <end position="156"/>
    </location>
</feature>
<comment type="caution">
    <text evidence="2">The sequence shown here is derived from an EMBL/GenBank/DDBJ whole genome shotgun (WGS) entry which is preliminary data.</text>
</comment>
<evidence type="ECO:0000259" key="1">
    <source>
        <dbReference type="PROSITE" id="PS51186"/>
    </source>
</evidence>
<gene>
    <name evidence="2" type="ORF">SAMN02927897_00358</name>
</gene>
<dbReference type="InterPro" id="IPR016181">
    <property type="entry name" value="Acyl_CoA_acyltransferase"/>
</dbReference>
<organism evidence="2 3">
    <name type="scientific">Kosakonia sacchari</name>
    <dbReference type="NCBI Taxonomy" id="1158459"/>
    <lineage>
        <taxon>Bacteria</taxon>
        <taxon>Pseudomonadati</taxon>
        <taxon>Pseudomonadota</taxon>
        <taxon>Gammaproteobacteria</taxon>
        <taxon>Enterobacterales</taxon>
        <taxon>Enterobacteriaceae</taxon>
        <taxon>Kosakonia</taxon>
    </lineage>
</organism>
<dbReference type="Gene3D" id="3.40.630.30">
    <property type="match status" value="1"/>
</dbReference>
<name>A0A1G4XBQ6_9ENTR</name>